<sequence length="119" mass="13291">MRRAKKGNPLDTGKQILSLSIAGRVTVRVSQKLFDYEAAQTVHNEDDVPFLESWLYKEAGKYVVRSIGERQAVPAPIGLGRRVAYQPKPNSGDIFGKPSRPKHWRVGVLDGPCLCQMSR</sequence>
<gene>
    <name evidence="1" type="ORF">GCM10011290_14330</name>
</gene>
<evidence type="ECO:0000313" key="2">
    <source>
        <dbReference type="Proteomes" id="UP000600877"/>
    </source>
</evidence>
<name>A0ABQ2YL26_9NEIS</name>
<reference evidence="2" key="1">
    <citation type="journal article" date="2019" name="Int. J. Syst. Evol. Microbiol.">
        <title>The Global Catalogue of Microorganisms (GCM) 10K type strain sequencing project: providing services to taxonomists for standard genome sequencing and annotation.</title>
        <authorList>
            <consortium name="The Broad Institute Genomics Platform"/>
            <consortium name="The Broad Institute Genome Sequencing Center for Infectious Disease"/>
            <person name="Wu L."/>
            <person name="Ma J."/>
        </authorList>
    </citation>
    <scope>NUCLEOTIDE SEQUENCE [LARGE SCALE GENOMIC DNA]</scope>
    <source>
        <strain evidence="2">KCTC 32041</strain>
    </source>
</reference>
<evidence type="ECO:0000313" key="1">
    <source>
        <dbReference type="EMBL" id="GGX87857.1"/>
    </source>
</evidence>
<dbReference type="EMBL" id="BMYW01000004">
    <property type="protein sequence ID" value="GGX87857.1"/>
    <property type="molecule type" value="Genomic_DNA"/>
</dbReference>
<protein>
    <submittedName>
        <fullName evidence="1">Uncharacterized protein</fullName>
    </submittedName>
</protein>
<proteinExistence type="predicted"/>
<keyword evidence="2" id="KW-1185">Reference proteome</keyword>
<organism evidence="1 2">
    <name type="scientific">Vogesella alkaliphila</name>
    <dbReference type="NCBI Taxonomy" id="1193621"/>
    <lineage>
        <taxon>Bacteria</taxon>
        <taxon>Pseudomonadati</taxon>
        <taxon>Pseudomonadota</taxon>
        <taxon>Betaproteobacteria</taxon>
        <taxon>Neisseriales</taxon>
        <taxon>Chromobacteriaceae</taxon>
        <taxon>Vogesella</taxon>
    </lineage>
</organism>
<dbReference type="Proteomes" id="UP000600877">
    <property type="component" value="Unassembled WGS sequence"/>
</dbReference>
<comment type="caution">
    <text evidence="1">The sequence shown here is derived from an EMBL/GenBank/DDBJ whole genome shotgun (WGS) entry which is preliminary data.</text>
</comment>
<accession>A0ABQ2YL26</accession>